<reference evidence="2" key="1">
    <citation type="submission" date="2021-01" db="EMBL/GenBank/DDBJ databases">
        <authorList>
            <consortium name="Genoscope - CEA"/>
            <person name="William W."/>
        </authorList>
    </citation>
    <scope>NUCLEOTIDE SEQUENCE</scope>
</reference>
<evidence type="ECO:0000313" key="3">
    <source>
        <dbReference type="Proteomes" id="UP000688137"/>
    </source>
</evidence>
<dbReference type="AlphaFoldDB" id="A0A8S1MCE1"/>
<accession>A0A8S1MCE1</accession>
<sequence length="131" mass="16171">MEKIYIEQITKQQEELDERLKQAQNYQYVEYVSSKMDDILKFQQQENSNLQQSKQFTLPVEELIGLAKELDTRFQRSIRQLQLKQEQLEIEQNKWKNQLREKEQEQLLQLEQEKNQIDKQFKERLRTIHMK</sequence>
<keyword evidence="3" id="KW-1185">Reference proteome</keyword>
<gene>
    <name evidence="2" type="ORF">PPRIM_AZ9-3.1.T0550102</name>
</gene>
<dbReference type="EMBL" id="CAJJDM010000055">
    <property type="protein sequence ID" value="CAD8075841.1"/>
    <property type="molecule type" value="Genomic_DNA"/>
</dbReference>
<organism evidence="2 3">
    <name type="scientific">Paramecium primaurelia</name>
    <dbReference type="NCBI Taxonomy" id="5886"/>
    <lineage>
        <taxon>Eukaryota</taxon>
        <taxon>Sar</taxon>
        <taxon>Alveolata</taxon>
        <taxon>Ciliophora</taxon>
        <taxon>Intramacronucleata</taxon>
        <taxon>Oligohymenophorea</taxon>
        <taxon>Peniculida</taxon>
        <taxon>Parameciidae</taxon>
        <taxon>Paramecium</taxon>
    </lineage>
</organism>
<name>A0A8S1MCE1_PARPR</name>
<proteinExistence type="predicted"/>
<keyword evidence="1" id="KW-0175">Coiled coil</keyword>
<feature type="coiled-coil region" evidence="1">
    <location>
        <begin position="78"/>
        <end position="120"/>
    </location>
</feature>
<comment type="caution">
    <text evidence="2">The sequence shown here is derived from an EMBL/GenBank/DDBJ whole genome shotgun (WGS) entry which is preliminary data.</text>
</comment>
<protein>
    <submittedName>
        <fullName evidence="2">Uncharacterized protein</fullName>
    </submittedName>
</protein>
<dbReference type="Proteomes" id="UP000688137">
    <property type="component" value="Unassembled WGS sequence"/>
</dbReference>
<dbReference type="OMA" id="YQYVEYV"/>
<evidence type="ECO:0000256" key="1">
    <source>
        <dbReference type="SAM" id="Coils"/>
    </source>
</evidence>
<evidence type="ECO:0000313" key="2">
    <source>
        <dbReference type="EMBL" id="CAD8075841.1"/>
    </source>
</evidence>